<gene>
    <name evidence="1" type="ORF">ES288_D06G153100v1</name>
</gene>
<sequence>MTTEEAEIPLPGTKASWCMEVAVRRHAWRAKALRA</sequence>
<name>A0A5D2C603_GOSDA</name>
<dbReference type="AlphaFoldDB" id="A0A5D2C603"/>
<proteinExistence type="predicted"/>
<keyword evidence="2" id="KW-1185">Reference proteome</keyword>
<evidence type="ECO:0000313" key="1">
    <source>
        <dbReference type="EMBL" id="TYG65041.1"/>
    </source>
</evidence>
<organism evidence="1 2">
    <name type="scientific">Gossypium darwinii</name>
    <name type="common">Darwin's cotton</name>
    <name type="synonym">Gossypium barbadense var. darwinii</name>
    <dbReference type="NCBI Taxonomy" id="34276"/>
    <lineage>
        <taxon>Eukaryota</taxon>
        <taxon>Viridiplantae</taxon>
        <taxon>Streptophyta</taxon>
        <taxon>Embryophyta</taxon>
        <taxon>Tracheophyta</taxon>
        <taxon>Spermatophyta</taxon>
        <taxon>Magnoliopsida</taxon>
        <taxon>eudicotyledons</taxon>
        <taxon>Gunneridae</taxon>
        <taxon>Pentapetalae</taxon>
        <taxon>rosids</taxon>
        <taxon>malvids</taxon>
        <taxon>Malvales</taxon>
        <taxon>Malvaceae</taxon>
        <taxon>Malvoideae</taxon>
        <taxon>Gossypium</taxon>
    </lineage>
</organism>
<protein>
    <submittedName>
        <fullName evidence="1">Uncharacterized protein</fullName>
    </submittedName>
</protein>
<reference evidence="1 2" key="1">
    <citation type="submission" date="2019-06" db="EMBL/GenBank/DDBJ databases">
        <title>WGS assembly of Gossypium darwinii.</title>
        <authorList>
            <person name="Chen Z.J."/>
            <person name="Sreedasyam A."/>
            <person name="Ando A."/>
            <person name="Song Q."/>
            <person name="De L."/>
            <person name="Hulse-Kemp A."/>
            <person name="Ding M."/>
            <person name="Ye W."/>
            <person name="Kirkbride R."/>
            <person name="Jenkins J."/>
            <person name="Plott C."/>
            <person name="Lovell J."/>
            <person name="Lin Y.-M."/>
            <person name="Vaughn R."/>
            <person name="Liu B."/>
            <person name="Li W."/>
            <person name="Simpson S."/>
            <person name="Scheffler B."/>
            <person name="Saski C."/>
            <person name="Grover C."/>
            <person name="Hu G."/>
            <person name="Conover J."/>
            <person name="Carlson J."/>
            <person name="Shu S."/>
            <person name="Boston L."/>
            <person name="Williams M."/>
            <person name="Peterson D."/>
            <person name="Mcgee K."/>
            <person name="Jones D."/>
            <person name="Wendel J."/>
            <person name="Stelly D."/>
            <person name="Grimwood J."/>
            <person name="Schmutz J."/>
        </authorList>
    </citation>
    <scope>NUCLEOTIDE SEQUENCE [LARGE SCALE GENOMIC DNA]</scope>
    <source>
        <strain evidence="1">1808015.09</strain>
    </source>
</reference>
<evidence type="ECO:0000313" key="2">
    <source>
        <dbReference type="Proteomes" id="UP000323506"/>
    </source>
</evidence>
<dbReference type="Proteomes" id="UP000323506">
    <property type="component" value="Chromosome D06"/>
</dbReference>
<dbReference type="EMBL" id="CM017706">
    <property type="protein sequence ID" value="TYG65041.1"/>
    <property type="molecule type" value="Genomic_DNA"/>
</dbReference>
<accession>A0A5D2C603</accession>